<reference evidence="2 3" key="1">
    <citation type="journal article" date="2012" name="J. Bacteriol.">
        <title>Draft Genome Sequence of Plant Growth-Promoting Rhizobium Mesorhizobium amorphae, Isolated from Zinc-Lead Mine Tailings.</title>
        <authorList>
            <person name="Hao X."/>
            <person name="Lin Y."/>
            <person name="Johnstone L."/>
            <person name="Baltrus D.A."/>
            <person name="Miller S.J."/>
            <person name="Wei G."/>
            <person name="Rensing C."/>
        </authorList>
    </citation>
    <scope>NUCLEOTIDE SEQUENCE [LARGE SCALE GENOMIC DNA]</scope>
    <source>
        <strain evidence="2 3">CCNWGS0123</strain>
    </source>
</reference>
<evidence type="ECO:0008006" key="4">
    <source>
        <dbReference type="Google" id="ProtNLM"/>
    </source>
</evidence>
<dbReference type="AlphaFoldDB" id="G6Y2V0"/>
<dbReference type="InterPro" id="IPR035093">
    <property type="entry name" value="RelE/ParE_toxin_dom_sf"/>
</dbReference>
<name>G6Y2V0_9HYPH</name>
<proteinExistence type="predicted"/>
<protein>
    <recommendedName>
        <fullName evidence="4">Plasmid stabilization system</fullName>
    </recommendedName>
</protein>
<dbReference type="PATRIC" id="fig|1082933.3.peg.228"/>
<accession>G6Y2V0</accession>
<dbReference type="Pfam" id="PF05016">
    <property type="entry name" value="ParE_toxin"/>
    <property type="match status" value="1"/>
</dbReference>
<evidence type="ECO:0000256" key="1">
    <source>
        <dbReference type="ARBA" id="ARBA00022649"/>
    </source>
</evidence>
<dbReference type="EMBL" id="AGSN01000015">
    <property type="protein sequence ID" value="EHH13927.1"/>
    <property type="molecule type" value="Genomic_DNA"/>
</dbReference>
<evidence type="ECO:0000313" key="3">
    <source>
        <dbReference type="Proteomes" id="UP000002949"/>
    </source>
</evidence>
<dbReference type="eggNOG" id="COG3668">
    <property type="taxonomic scope" value="Bacteria"/>
</dbReference>
<dbReference type="InterPro" id="IPR007712">
    <property type="entry name" value="RelE/ParE_toxin"/>
</dbReference>
<dbReference type="Proteomes" id="UP000002949">
    <property type="component" value="Unassembled WGS sequence"/>
</dbReference>
<keyword evidence="1" id="KW-1277">Toxin-antitoxin system</keyword>
<keyword evidence="3" id="KW-1185">Reference proteome</keyword>
<sequence>MGIRLSLTAEEDIIGIAEQAVHLFGAVQVREDHDEMFAIFDLIAANPRMARERLELSPPIRIQPFEAHLIVYLIEANDGILMSVCATDMGPHDASGSMIPHQPLGLHTQGLGIVWHRINFLAARHRRKPCLCH</sequence>
<organism evidence="2 3">
    <name type="scientific">Mesorhizobium amorphae CCNWGS0123</name>
    <dbReference type="NCBI Taxonomy" id="1082933"/>
    <lineage>
        <taxon>Bacteria</taxon>
        <taxon>Pseudomonadati</taxon>
        <taxon>Pseudomonadota</taxon>
        <taxon>Alphaproteobacteria</taxon>
        <taxon>Hyphomicrobiales</taxon>
        <taxon>Phyllobacteriaceae</taxon>
        <taxon>Mesorhizobium</taxon>
    </lineage>
</organism>
<evidence type="ECO:0000313" key="2">
    <source>
        <dbReference type="EMBL" id="EHH13927.1"/>
    </source>
</evidence>
<dbReference type="Gene3D" id="3.30.2310.20">
    <property type="entry name" value="RelE-like"/>
    <property type="match status" value="1"/>
</dbReference>
<gene>
    <name evidence="2" type="ORF">MEA186_01331</name>
</gene>